<evidence type="ECO:0000256" key="4">
    <source>
        <dbReference type="ARBA" id="ARBA00022989"/>
    </source>
</evidence>
<dbReference type="AlphaFoldDB" id="A0A7D9LFG2"/>
<keyword evidence="4" id="KW-1133">Transmembrane helix</keyword>
<dbReference type="InterPro" id="IPR002159">
    <property type="entry name" value="CD36_fam"/>
</dbReference>
<comment type="caution">
    <text evidence="7">The sequence shown here is derived from an EMBL/GenBank/DDBJ whole genome shotgun (WGS) entry which is preliminary data.</text>
</comment>
<evidence type="ECO:0000256" key="1">
    <source>
        <dbReference type="ARBA" id="ARBA00004370"/>
    </source>
</evidence>
<dbReference type="OrthoDB" id="6020686at2759"/>
<evidence type="ECO:0000313" key="7">
    <source>
        <dbReference type="EMBL" id="CAB4032707.1"/>
    </source>
</evidence>
<keyword evidence="6" id="KW-0325">Glycoprotein</keyword>
<protein>
    <submittedName>
        <fullName evidence="7">Lysosome membrane 2</fullName>
    </submittedName>
</protein>
<sequence length="167" mass="19420">MQYFMFNLTNPSDVQNGSKPSVNQLGPYSYREIRHNVPRYFNHSIDTVAYYSEKAYVFDRATSCADCDPTVDKVYTINILLLKISQLLGKGLNLLPPPYRPIIQPMINSFLKHEKVFPARSVHELLWGYEDYILLFIDNFTMALNEQLYEKGFKFNVSLINPVVKLQ</sequence>
<reference evidence="7" key="1">
    <citation type="submission" date="2020-04" db="EMBL/GenBank/DDBJ databases">
        <authorList>
            <person name="Alioto T."/>
            <person name="Alioto T."/>
            <person name="Gomez Garrido J."/>
        </authorList>
    </citation>
    <scope>NUCLEOTIDE SEQUENCE</scope>
    <source>
        <strain evidence="7">A484AB</strain>
    </source>
</reference>
<evidence type="ECO:0000313" key="8">
    <source>
        <dbReference type="Proteomes" id="UP001152795"/>
    </source>
</evidence>
<dbReference type="PANTHER" id="PTHR11923">
    <property type="entry name" value="SCAVENGER RECEPTOR CLASS B TYPE-1 SR-B1"/>
    <property type="match status" value="1"/>
</dbReference>
<feature type="non-terminal residue" evidence="7">
    <location>
        <position position="167"/>
    </location>
</feature>
<dbReference type="Proteomes" id="UP001152795">
    <property type="component" value="Unassembled WGS sequence"/>
</dbReference>
<keyword evidence="8" id="KW-1185">Reference proteome</keyword>
<dbReference type="Pfam" id="PF01130">
    <property type="entry name" value="CD36"/>
    <property type="match status" value="1"/>
</dbReference>
<keyword evidence="5" id="KW-0472">Membrane</keyword>
<evidence type="ECO:0000256" key="2">
    <source>
        <dbReference type="ARBA" id="ARBA00010532"/>
    </source>
</evidence>
<comment type="subcellular location">
    <subcellularLocation>
        <location evidence="1">Membrane</location>
    </subcellularLocation>
</comment>
<dbReference type="GO" id="GO:0016020">
    <property type="term" value="C:membrane"/>
    <property type="evidence" value="ECO:0007669"/>
    <property type="project" value="UniProtKB-SubCell"/>
</dbReference>
<dbReference type="GO" id="GO:0005044">
    <property type="term" value="F:scavenger receptor activity"/>
    <property type="evidence" value="ECO:0007669"/>
    <property type="project" value="TreeGrafter"/>
</dbReference>
<name>A0A7D9LFG2_PARCT</name>
<gene>
    <name evidence="7" type="ORF">PACLA_8A089345</name>
</gene>
<evidence type="ECO:0000256" key="3">
    <source>
        <dbReference type="ARBA" id="ARBA00022692"/>
    </source>
</evidence>
<accession>A0A7D9LFG2</accession>
<keyword evidence="3" id="KW-0812">Transmembrane</keyword>
<dbReference type="GO" id="GO:0005737">
    <property type="term" value="C:cytoplasm"/>
    <property type="evidence" value="ECO:0007669"/>
    <property type="project" value="TreeGrafter"/>
</dbReference>
<dbReference type="PANTHER" id="PTHR11923:SF51">
    <property type="entry name" value="LYSOSOME MEMBRANE PROTEIN 2"/>
    <property type="match status" value="1"/>
</dbReference>
<evidence type="ECO:0000256" key="5">
    <source>
        <dbReference type="ARBA" id="ARBA00023136"/>
    </source>
</evidence>
<proteinExistence type="inferred from homology"/>
<comment type="similarity">
    <text evidence="2">Belongs to the CD36 family.</text>
</comment>
<organism evidence="7 8">
    <name type="scientific">Paramuricea clavata</name>
    <name type="common">Red gorgonian</name>
    <name type="synonym">Violescent sea-whip</name>
    <dbReference type="NCBI Taxonomy" id="317549"/>
    <lineage>
        <taxon>Eukaryota</taxon>
        <taxon>Metazoa</taxon>
        <taxon>Cnidaria</taxon>
        <taxon>Anthozoa</taxon>
        <taxon>Octocorallia</taxon>
        <taxon>Malacalcyonacea</taxon>
        <taxon>Plexauridae</taxon>
        <taxon>Paramuricea</taxon>
    </lineage>
</organism>
<dbReference type="EMBL" id="CACRXK020018623">
    <property type="protein sequence ID" value="CAB4032707.1"/>
    <property type="molecule type" value="Genomic_DNA"/>
</dbReference>
<evidence type="ECO:0000256" key="6">
    <source>
        <dbReference type="ARBA" id="ARBA00023180"/>
    </source>
</evidence>